<gene>
    <name evidence="1" type="ORF">CALVIDRAFT_244423</name>
</gene>
<proteinExistence type="predicted"/>
<sequence length="94" mass="10117">MTSGYTSILRLGSSQQRLPSRPLVALHMWKGLPVRRCSVAPGSVLSSSHASATLTSVSAFNDAAHALACRLLARTVPCVRSHFWPLNMRIGGMN</sequence>
<name>A0A167JGI9_CALVF</name>
<dbReference type="EMBL" id="KV417300">
    <property type="protein sequence ID" value="KZO93570.1"/>
    <property type="molecule type" value="Genomic_DNA"/>
</dbReference>
<evidence type="ECO:0000313" key="2">
    <source>
        <dbReference type="Proteomes" id="UP000076738"/>
    </source>
</evidence>
<reference evidence="1 2" key="1">
    <citation type="journal article" date="2016" name="Mol. Biol. Evol.">
        <title>Comparative Genomics of Early-Diverging Mushroom-Forming Fungi Provides Insights into the Origins of Lignocellulose Decay Capabilities.</title>
        <authorList>
            <person name="Nagy L.G."/>
            <person name="Riley R."/>
            <person name="Tritt A."/>
            <person name="Adam C."/>
            <person name="Daum C."/>
            <person name="Floudas D."/>
            <person name="Sun H."/>
            <person name="Yadav J.S."/>
            <person name="Pangilinan J."/>
            <person name="Larsson K.H."/>
            <person name="Matsuura K."/>
            <person name="Barry K."/>
            <person name="Labutti K."/>
            <person name="Kuo R."/>
            <person name="Ohm R.A."/>
            <person name="Bhattacharya S.S."/>
            <person name="Shirouzu T."/>
            <person name="Yoshinaga Y."/>
            <person name="Martin F.M."/>
            <person name="Grigoriev I.V."/>
            <person name="Hibbett D.S."/>
        </authorList>
    </citation>
    <scope>NUCLEOTIDE SEQUENCE [LARGE SCALE GENOMIC DNA]</scope>
    <source>
        <strain evidence="1 2">TUFC12733</strain>
    </source>
</reference>
<accession>A0A167JGI9</accession>
<evidence type="ECO:0000313" key="1">
    <source>
        <dbReference type="EMBL" id="KZO93570.1"/>
    </source>
</evidence>
<dbReference type="AlphaFoldDB" id="A0A167JGI9"/>
<protein>
    <submittedName>
        <fullName evidence="1">Uncharacterized protein</fullName>
    </submittedName>
</protein>
<keyword evidence="2" id="KW-1185">Reference proteome</keyword>
<dbReference type="Proteomes" id="UP000076738">
    <property type="component" value="Unassembled WGS sequence"/>
</dbReference>
<organism evidence="1 2">
    <name type="scientific">Calocera viscosa (strain TUFC12733)</name>
    <dbReference type="NCBI Taxonomy" id="1330018"/>
    <lineage>
        <taxon>Eukaryota</taxon>
        <taxon>Fungi</taxon>
        <taxon>Dikarya</taxon>
        <taxon>Basidiomycota</taxon>
        <taxon>Agaricomycotina</taxon>
        <taxon>Dacrymycetes</taxon>
        <taxon>Dacrymycetales</taxon>
        <taxon>Dacrymycetaceae</taxon>
        <taxon>Calocera</taxon>
    </lineage>
</organism>